<keyword evidence="1 5" id="KW-0812">Transmembrane</keyword>
<dbReference type="InterPro" id="IPR020846">
    <property type="entry name" value="MFS_dom"/>
</dbReference>
<evidence type="ECO:0000259" key="6">
    <source>
        <dbReference type="PROSITE" id="PS50850"/>
    </source>
</evidence>
<feature type="transmembrane region" description="Helical" evidence="5">
    <location>
        <begin position="80"/>
        <end position="98"/>
    </location>
</feature>
<dbReference type="GO" id="GO:0022857">
    <property type="term" value="F:transmembrane transporter activity"/>
    <property type="evidence" value="ECO:0007669"/>
    <property type="project" value="InterPro"/>
</dbReference>
<dbReference type="AlphaFoldDB" id="A0A3A4NFK9"/>
<evidence type="ECO:0000256" key="5">
    <source>
        <dbReference type="SAM" id="Phobius"/>
    </source>
</evidence>
<accession>A0A3A4NFK9</accession>
<dbReference type="EMBL" id="QZKU01000085">
    <property type="protein sequence ID" value="RJP19748.1"/>
    <property type="molecule type" value="Genomic_DNA"/>
</dbReference>
<evidence type="ECO:0000256" key="1">
    <source>
        <dbReference type="ARBA" id="ARBA00022692"/>
    </source>
</evidence>
<feature type="transmembrane region" description="Helical" evidence="5">
    <location>
        <begin position="380"/>
        <end position="404"/>
    </location>
</feature>
<feature type="compositionally biased region" description="Basic and acidic residues" evidence="4">
    <location>
        <begin position="15"/>
        <end position="28"/>
    </location>
</feature>
<organism evidence="7 8">
    <name type="scientific">Abyssobacteria bacterium (strain SURF_5)</name>
    <dbReference type="NCBI Taxonomy" id="2093360"/>
    <lineage>
        <taxon>Bacteria</taxon>
        <taxon>Pseudomonadati</taxon>
        <taxon>Candidatus Hydrogenedentota</taxon>
        <taxon>Candidatus Abyssobacteria</taxon>
    </lineage>
</organism>
<dbReference type="PANTHER" id="PTHR11360:SF290">
    <property type="entry name" value="MONOCARBOXYLATE MFS PERMEASE"/>
    <property type="match status" value="1"/>
</dbReference>
<proteinExistence type="predicted"/>
<feature type="transmembrane region" description="Helical" evidence="5">
    <location>
        <begin position="169"/>
        <end position="187"/>
    </location>
</feature>
<dbReference type="InterPro" id="IPR011701">
    <property type="entry name" value="MFS"/>
</dbReference>
<keyword evidence="2 5" id="KW-1133">Transmembrane helix</keyword>
<dbReference type="SUPFAM" id="SSF103473">
    <property type="entry name" value="MFS general substrate transporter"/>
    <property type="match status" value="1"/>
</dbReference>
<reference evidence="7 8" key="1">
    <citation type="journal article" date="2017" name="ISME J.">
        <title>Energy and carbon metabolisms in a deep terrestrial subsurface fluid microbial community.</title>
        <authorList>
            <person name="Momper L."/>
            <person name="Jungbluth S.P."/>
            <person name="Lee M.D."/>
            <person name="Amend J.P."/>
        </authorList>
    </citation>
    <scope>NUCLEOTIDE SEQUENCE [LARGE SCALE GENOMIC DNA]</scope>
    <source>
        <strain evidence="7">SURF_5</strain>
    </source>
</reference>
<feature type="transmembrane region" description="Helical" evidence="5">
    <location>
        <begin position="257"/>
        <end position="275"/>
    </location>
</feature>
<dbReference type="Pfam" id="PF07690">
    <property type="entry name" value="MFS_1"/>
    <property type="match status" value="1"/>
</dbReference>
<dbReference type="InterPro" id="IPR036259">
    <property type="entry name" value="MFS_trans_sf"/>
</dbReference>
<comment type="caution">
    <text evidence="7">The sequence shown here is derived from an EMBL/GenBank/DDBJ whole genome shotgun (WGS) entry which is preliminary data.</text>
</comment>
<dbReference type="PROSITE" id="PS50850">
    <property type="entry name" value="MFS"/>
    <property type="match status" value="1"/>
</dbReference>
<dbReference type="Proteomes" id="UP000265882">
    <property type="component" value="Unassembled WGS sequence"/>
</dbReference>
<feature type="domain" description="Major facilitator superfamily (MFS) profile" evidence="6">
    <location>
        <begin position="44"/>
        <end position="436"/>
    </location>
</feature>
<evidence type="ECO:0000256" key="3">
    <source>
        <dbReference type="ARBA" id="ARBA00023136"/>
    </source>
</evidence>
<feature type="transmembrane region" description="Helical" evidence="5">
    <location>
        <begin position="347"/>
        <end position="368"/>
    </location>
</feature>
<name>A0A3A4NFK9_ABYX5</name>
<feature type="transmembrane region" description="Helical" evidence="5">
    <location>
        <begin position="410"/>
        <end position="429"/>
    </location>
</feature>
<dbReference type="Gene3D" id="1.20.1250.20">
    <property type="entry name" value="MFS general substrate transporter like domains"/>
    <property type="match status" value="2"/>
</dbReference>
<dbReference type="PANTHER" id="PTHR11360">
    <property type="entry name" value="MONOCARBOXYLATE TRANSPORTER"/>
    <property type="match status" value="1"/>
</dbReference>
<feature type="transmembrane region" description="Helical" evidence="5">
    <location>
        <begin position="199"/>
        <end position="219"/>
    </location>
</feature>
<feature type="transmembrane region" description="Helical" evidence="5">
    <location>
        <begin position="134"/>
        <end position="157"/>
    </location>
</feature>
<feature type="transmembrane region" description="Helical" evidence="5">
    <location>
        <begin position="110"/>
        <end position="128"/>
    </location>
</feature>
<evidence type="ECO:0000256" key="2">
    <source>
        <dbReference type="ARBA" id="ARBA00022989"/>
    </source>
</evidence>
<dbReference type="InterPro" id="IPR050327">
    <property type="entry name" value="Proton-linked_MCT"/>
</dbReference>
<evidence type="ECO:0000313" key="8">
    <source>
        <dbReference type="Proteomes" id="UP000265882"/>
    </source>
</evidence>
<dbReference type="CDD" id="cd17355">
    <property type="entry name" value="MFS_YcxA_like"/>
    <property type="match status" value="1"/>
</dbReference>
<feature type="region of interest" description="Disordered" evidence="4">
    <location>
        <begin position="1"/>
        <end position="28"/>
    </location>
</feature>
<feature type="compositionally biased region" description="Polar residues" evidence="4">
    <location>
        <begin position="1"/>
        <end position="13"/>
    </location>
</feature>
<feature type="transmembrane region" description="Helical" evidence="5">
    <location>
        <begin position="322"/>
        <end position="341"/>
    </location>
</feature>
<sequence>MRPKSASTSSASTGPEKKQQNDRERDESMKAAPASKIYYGYYIVGACFIVLFLLWGMVLNTFPIFFKPIAESMKWSRGDLALALLMGAIGTTLSAPVAGKMIDRFGARPIMAFGAAVIGVGLLAGSRIQHLWQLYIIFALIGGGLMCATIIPCSFIISNWFVSRRGTAMGFAFVGTSVGGMLMSWVANWIILNYGWRTAFVWSGATILLIVIPVVLFLIRTRPSEVGLEPYRDPSADPTGNDENWGVGVKEAFSLKIFWQIAAIMLLIGLVTGGLGNHSVAYLTDQGYSPSSAALSWSIVMGVMILGKLAFGPIADRWGAKYAMAIACFLLSISIVLLAFAQFYAVVIAFAVLYGFACGAPLVINPMLTAEGLGMKNFGAIFGVLNIMANLGGAAGPVGAGYFFDVFETYRPVFYFFTLLMVGAAFLALSITRARQPLSGIERIQPAKAAE</sequence>
<protein>
    <submittedName>
        <fullName evidence="7">MFS transporter</fullName>
    </submittedName>
</protein>
<evidence type="ECO:0000313" key="7">
    <source>
        <dbReference type="EMBL" id="RJP19748.1"/>
    </source>
</evidence>
<evidence type="ECO:0000256" key="4">
    <source>
        <dbReference type="SAM" id="MobiDB-lite"/>
    </source>
</evidence>
<feature type="transmembrane region" description="Helical" evidence="5">
    <location>
        <begin position="39"/>
        <end position="60"/>
    </location>
</feature>
<keyword evidence="3 5" id="KW-0472">Membrane</keyword>
<feature type="transmembrane region" description="Helical" evidence="5">
    <location>
        <begin position="295"/>
        <end position="315"/>
    </location>
</feature>
<gene>
    <name evidence="7" type="ORF">C4520_12360</name>
</gene>